<feature type="region of interest" description="Disordered" evidence="1">
    <location>
        <begin position="1"/>
        <end position="21"/>
    </location>
</feature>
<dbReference type="CDD" id="cd12109">
    <property type="entry name" value="Hr_FBXL5"/>
    <property type="match status" value="1"/>
</dbReference>
<dbReference type="Proteomes" id="UP001056201">
    <property type="component" value="Chromosome 2"/>
</dbReference>
<dbReference type="InterPro" id="IPR045808">
    <property type="entry name" value="Hr_FBXL5"/>
</dbReference>
<protein>
    <recommendedName>
        <fullName evidence="4">Hemerythrin-like domain-containing protein</fullName>
    </recommendedName>
</protein>
<evidence type="ECO:0000313" key="2">
    <source>
        <dbReference type="EMBL" id="URI09108.1"/>
    </source>
</evidence>
<accession>A0ABY4SBI8</accession>
<proteinExistence type="predicted"/>
<reference evidence="2" key="1">
    <citation type="submission" date="2022-05" db="EMBL/GenBank/DDBJ databases">
        <title>An RpoN-dependent PEP-CTERM gene is involved in floc formation of an Aquincola tertiaricarbonis strain.</title>
        <authorList>
            <person name="Qiu D."/>
            <person name="Xia M."/>
        </authorList>
    </citation>
    <scope>NUCLEOTIDE SEQUENCE</scope>
    <source>
        <strain evidence="2">RN12</strain>
    </source>
</reference>
<evidence type="ECO:0000313" key="3">
    <source>
        <dbReference type="Proteomes" id="UP001056201"/>
    </source>
</evidence>
<name>A0ABY4SBI8_AQUTE</name>
<evidence type="ECO:0008006" key="4">
    <source>
        <dbReference type="Google" id="ProtNLM"/>
    </source>
</evidence>
<sequence length="252" mass="27800">MHTIHAARTPAPSHASTTTPRRADLYAAIHKALRRAMTDTLTRLGALDTEDPADLLRTLAQAEHLLDMLRSHLQHENDFIHTAIEARRPAGARRTADDHLEHQGSIAALQAELRTLRAAEPSMRPTLALRLYRHFALFVAENLQHMHIEETANNAALWALYDDEELHALHDRLVASIPPAEMMDTLRWMGPALSPQELAALLTDMQAKAPPAAFAAVMDLLRPLLDPGRWVQLTTALGLQAGQPARAAGVRA</sequence>
<gene>
    <name evidence="2" type="ORF">MW290_26435</name>
</gene>
<evidence type="ECO:0000256" key="1">
    <source>
        <dbReference type="SAM" id="MobiDB-lite"/>
    </source>
</evidence>
<dbReference type="Gene3D" id="1.20.120.520">
    <property type="entry name" value="nmb1532 protein domain like"/>
    <property type="match status" value="1"/>
</dbReference>
<dbReference type="RefSeq" id="WP_250197328.1">
    <property type="nucleotide sequence ID" value="NZ_CP097636.1"/>
</dbReference>
<dbReference type="EMBL" id="CP097636">
    <property type="protein sequence ID" value="URI09108.1"/>
    <property type="molecule type" value="Genomic_DNA"/>
</dbReference>
<organism evidence="2 3">
    <name type="scientific">Aquincola tertiaricarbonis</name>
    <dbReference type="NCBI Taxonomy" id="391953"/>
    <lineage>
        <taxon>Bacteria</taxon>
        <taxon>Pseudomonadati</taxon>
        <taxon>Pseudomonadota</taxon>
        <taxon>Betaproteobacteria</taxon>
        <taxon>Burkholderiales</taxon>
        <taxon>Sphaerotilaceae</taxon>
        <taxon>Aquincola</taxon>
    </lineage>
</organism>
<feature type="compositionally biased region" description="Low complexity" evidence="1">
    <location>
        <begin position="1"/>
        <end position="20"/>
    </location>
</feature>
<keyword evidence="3" id="KW-1185">Reference proteome</keyword>